<keyword evidence="4 10" id="KW-0645">Protease</keyword>
<dbReference type="SUPFAM" id="SSF50494">
    <property type="entry name" value="Trypsin-like serine proteases"/>
    <property type="match status" value="1"/>
</dbReference>
<keyword evidence="3" id="KW-0964">Secreted</keyword>
<dbReference type="Proteomes" id="UP000606786">
    <property type="component" value="Unassembled WGS sequence"/>
</dbReference>
<evidence type="ECO:0000256" key="4">
    <source>
        <dbReference type="ARBA" id="ARBA00022670"/>
    </source>
</evidence>
<keyword evidence="9" id="KW-1015">Disulfide bond</keyword>
<dbReference type="GO" id="GO:0004252">
    <property type="term" value="F:serine-type endopeptidase activity"/>
    <property type="evidence" value="ECO:0007669"/>
    <property type="project" value="InterPro"/>
</dbReference>
<dbReference type="Pfam" id="PF00089">
    <property type="entry name" value="Trypsin"/>
    <property type="match status" value="1"/>
</dbReference>
<dbReference type="PANTHER" id="PTHR24276:SF91">
    <property type="entry name" value="AT26814P-RELATED"/>
    <property type="match status" value="1"/>
</dbReference>
<dbReference type="InterPro" id="IPR050430">
    <property type="entry name" value="Peptidase_S1"/>
</dbReference>
<comment type="similarity">
    <text evidence="2">Belongs to the peptidase S1 family.</text>
</comment>
<dbReference type="PROSITE" id="PS00135">
    <property type="entry name" value="TRYPSIN_SER"/>
    <property type="match status" value="1"/>
</dbReference>
<dbReference type="OrthoDB" id="7942216at2759"/>
<keyword evidence="7 10" id="KW-0720">Serine protease</keyword>
<evidence type="ECO:0000313" key="14">
    <source>
        <dbReference type="Proteomes" id="UP000606786"/>
    </source>
</evidence>
<dbReference type="PRINTS" id="PR00722">
    <property type="entry name" value="CHYMOTRYPSIN"/>
</dbReference>
<feature type="chain" id="PRO_5032458927" evidence="11">
    <location>
        <begin position="17"/>
        <end position="271"/>
    </location>
</feature>
<keyword evidence="14" id="KW-1185">Reference proteome</keyword>
<evidence type="ECO:0000256" key="5">
    <source>
        <dbReference type="ARBA" id="ARBA00022729"/>
    </source>
</evidence>
<name>A0A811UZU1_CERCA</name>
<feature type="domain" description="Peptidase S1" evidence="12">
    <location>
        <begin position="39"/>
        <end position="267"/>
    </location>
</feature>
<dbReference type="InterPro" id="IPR009003">
    <property type="entry name" value="Peptidase_S1_PA"/>
</dbReference>
<evidence type="ECO:0000256" key="6">
    <source>
        <dbReference type="ARBA" id="ARBA00022801"/>
    </source>
</evidence>
<dbReference type="EMBL" id="CAJHJT010000034">
    <property type="protein sequence ID" value="CAD7004214.1"/>
    <property type="molecule type" value="Genomic_DNA"/>
</dbReference>
<dbReference type="SMART" id="SM00020">
    <property type="entry name" value="Tryp_SPc"/>
    <property type="match status" value="1"/>
</dbReference>
<dbReference type="InterPro" id="IPR033116">
    <property type="entry name" value="TRYPSIN_SER"/>
</dbReference>
<dbReference type="FunFam" id="2.40.10.10:FF:000073">
    <property type="entry name" value="Trypsin alpha"/>
    <property type="match status" value="1"/>
</dbReference>
<dbReference type="PANTHER" id="PTHR24276">
    <property type="entry name" value="POLYSERASE-RELATED"/>
    <property type="match status" value="1"/>
</dbReference>
<dbReference type="PROSITE" id="PS50240">
    <property type="entry name" value="TRYPSIN_DOM"/>
    <property type="match status" value="1"/>
</dbReference>
<dbReference type="InterPro" id="IPR001254">
    <property type="entry name" value="Trypsin_dom"/>
</dbReference>
<dbReference type="GO" id="GO:0006508">
    <property type="term" value="P:proteolysis"/>
    <property type="evidence" value="ECO:0007669"/>
    <property type="project" value="UniProtKB-KW"/>
</dbReference>
<organism evidence="13 14">
    <name type="scientific">Ceratitis capitata</name>
    <name type="common">Mediterranean fruit fly</name>
    <name type="synonym">Tephritis capitata</name>
    <dbReference type="NCBI Taxonomy" id="7213"/>
    <lineage>
        <taxon>Eukaryota</taxon>
        <taxon>Metazoa</taxon>
        <taxon>Ecdysozoa</taxon>
        <taxon>Arthropoda</taxon>
        <taxon>Hexapoda</taxon>
        <taxon>Insecta</taxon>
        <taxon>Pterygota</taxon>
        <taxon>Neoptera</taxon>
        <taxon>Endopterygota</taxon>
        <taxon>Diptera</taxon>
        <taxon>Brachycera</taxon>
        <taxon>Muscomorpha</taxon>
        <taxon>Tephritoidea</taxon>
        <taxon>Tephritidae</taxon>
        <taxon>Ceratitis</taxon>
        <taxon>Ceratitis</taxon>
    </lineage>
</organism>
<comment type="caution">
    <text evidence="13">The sequence shown here is derived from an EMBL/GenBank/DDBJ whole genome shotgun (WGS) entry which is preliminary data.</text>
</comment>
<evidence type="ECO:0000256" key="7">
    <source>
        <dbReference type="ARBA" id="ARBA00022825"/>
    </source>
</evidence>
<evidence type="ECO:0000256" key="1">
    <source>
        <dbReference type="ARBA" id="ARBA00004613"/>
    </source>
</evidence>
<evidence type="ECO:0000256" key="2">
    <source>
        <dbReference type="ARBA" id="ARBA00007664"/>
    </source>
</evidence>
<dbReference type="PROSITE" id="PS00134">
    <property type="entry name" value="TRYPSIN_HIS"/>
    <property type="match status" value="1"/>
</dbReference>
<dbReference type="GO" id="GO:0005576">
    <property type="term" value="C:extracellular region"/>
    <property type="evidence" value="ECO:0007669"/>
    <property type="project" value="UniProtKB-SubCell"/>
</dbReference>
<evidence type="ECO:0000256" key="10">
    <source>
        <dbReference type="RuleBase" id="RU363034"/>
    </source>
</evidence>
<accession>A0A811UZU1</accession>
<evidence type="ECO:0000259" key="12">
    <source>
        <dbReference type="PROSITE" id="PS50240"/>
    </source>
</evidence>
<dbReference type="CDD" id="cd00190">
    <property type="entry name" value="Tryp_SPc"/>
    <property type="match status" value="1"/>
</dbReference>
<evidence type="ECO:0000256" key="3">
    <source>
        <dbReference type="ARBA" id="ARBA00022525"/>
    </source>
</evidence>
<evidence type="ECO:0000313" key="13">
    <source>
        <dbReference type="EMBL" id="CAD7004214.1"/>
    </source>
</evidence>
<keyword evidence="6 10" id="KW-0378">Hydrolase</keyword>
<dbReference type="InterPro" id="IPR043504">
    <property type="entry name" value="Peptidase_S1_PA_chymotrypsin"/>
</dbReference>
<proteinExistence type="inferred from homology"/>
<dbReference type="FunFam" id="2.40.10.10:FF:000025">
    <property type="entry name" value="serine proteases 1/2"/>
    <property type="match status" value="1"/>
</dbReference>
<reference evidence="13" key="1">
    <citation type="submission" date="2020-11" db="EMBL/GenBank/DDBJ databases">
        <authorList>
            <person name="Whitehead M."/>
        </authorList>
    </citation>
    <scope>NUCLEOTIDE SEQUENCE</scope>
    <source>
        <strain evidence="13">EGII</strain>
    </source>
</reference>
<feature type="signal peptide" evidence="11">
    <location>
        <begin position="1"/>
        <end position="16"/>
    </location>
</feature>
<dbReference type="Gene3D" id="2.40.10.10">
    <property type="entry name" value="Trypsin-like serine proteases"/>
    <property type="match status" value="2"/>
</dbReference>
<keyword evidence="5 11" id="KW-0732">Signal</keyword>
<keyword evidence="8" id="KW-0865">Zymogen</keyword>
<dbReference type="InterPro" id="IPR001314">
    <property type="entry name" value="Peptidase_S1A"/>
</dbReference>
<evidence type="ECO:0000256" key="9">
    <source>
        <dbReference type="ARBA" id="ARBA00023157"/>
    </source>
</evidence>
<protein>
    <submittedName>
        <fullName evidence="13">(Mediterranean fruit fly) hypothetical protein</fullName>
    </submittedName>
</protein>
<dbReference type="InterPro" id="IPR018114">
    <property type="entry name" value="TRYPSIN_HIS"/>
</dbReference>
<gene>
    <name evidence="13" type="ORF">CCAP1982_LOCUS12633</name>
</gene>
<dbReference type="AlphaFoldDB" id="A0A811UZU1"/>
<evidence type="ECO:0000256" key="8">
    <source>
        <dbReference type="ARBA" id="ARBA00023145"/>
    </source>
</evidence>
<evidence type="ECO:0000256" key="11">
    <source>
        <dbReference type="SAM" id="SignalP"/>
    </source>
</evidence>
<comment type="subcellular location">
    <subcellularLocation>
        <location evidence="1">Secreted</location>
    </subcellularLocation>
</comment>
<sequence>MKFLVVLALAVAVATATPVYEKIAFIEDLPESPVLEGRITNGDYAWDGLAPYQAGLLLQKSQGNYWCGGSLIGQNWVLTAAHCTDGTHTVTVYLGSVVRSNGDQYATTVHAQDIHQHSNYNSNTLDNDVALIWIHSVSYSGNIQAIRLPSFNYYSNYEGQWATASGWGGTSGNNQDHLQYVSVRVISNSECAGVYGSSTVTDNTICVATDGGRSTCGGDSGGPLAVDNNQVLIGVTSFVAASGCTAGLPAGFQRVSRHLDWIRGVTGIAYY</sequence>